<dbReference type="InterPro" id="IPR027417">
    <property type="entry name" value="P-loop_NTPase"/>
</dbReference>
<dbReference type="InterPro" id="IPR025867">
    <property type="entry name" value="MnmE_helical"/>
</dbReference>
<dbReference type="InterPro" id="IPR027368">
    <property type="entry name" value="MnmE_dom2"/>
</dbReference>
<dbReference type="NCBIfam" id="NF003661">
    <property type="entry name" value="PRK05291.1-3"/>
    <property type="match status" value="1"/>
</dbReference>
<sequence>MFPQFKEFFSFGYVKSRHLILSCRSVSSDSVAGRTIFALSSGRGKCGVAVIRVSGSQSRSVLCALAGESILSKPRFAHLRTLRDPQSREILDRAIVLWFPGPKSFTGEDTCEFQVHGGLAVVSGLLEALGKMPGVYPADPGEFSKRAFFNGSMDLTEAEGLSDLIHAETEMQRKQALHQMSGSLHVLYNKWRNTLLQDLAHVEAYIDFSEDENIEDDVMDRVDESLTKLSNDIQMHLADGCRGQRLRDGVRATIVGEPNVGKSSLLNLICKKPAAIVTAIAGTTRDVVEQYINISGYPLSLADTAGIRGEMPASDVVEIEGIARAKKFAQSADIILLTINASQFLMYTEWQQNQNVKIFKEFLEQHISHLDLKNSSGDKLNWCLKSNDDGSVLNSTLESECIVIINKIDLVEDKNVKKSLCNLGKSFKNVAVLSCLTGEGLPDLMLKLKLSLEILCGNPNMESPALSQVRHRHHLTDCLASLQNYLRKAGERPESQNNVPIEAQCADLAICAEDLRRAIHHLGRITGHVSTDQILDVIFRDFCIGK</sequence>
<dbReference type="InterPro" id="IPR004520">
    <property type="entry name" value="GTPase_MnmE"/>
</dbReference>
<dbReference type="SUPFAM" id="SSF116878">
    <property type="entry name" value="TrmE connector domain"/>
    <property type="match status" value="1"/>
</dbReference>
<dbReference type="FunFam" id="3.30.1360.120:FF:000007">
    <property type="entry name" value="tRNA modification GTPase GTPBP3, mitochondrial"/>
    <property type="match status" value="1"/>
</dbReference>
<dbReference type="InterPro" id="IPR005225">
    <property type="entry name" value="Small_GTP-bd"/>
</dbReference>
<dbReference type="Gene3D" id="3.40.50.300">
    <property type="entry name" value="P-loop containing nucleotide triphosphate hydrolases"/>
    <property type="match status" value="1"/>
</dbReference>
<keyword evidence="5" id="KW-0342">GTP-binding</keyword>
<dbReference type="PANTHER" id="PTHR42714">
    <property type="entry name" value="TRNA MODIFICATION GTPASE GTPBP3"/>
    <property type="match status" value="1"/>
</dbReference>
<dbReference type="NCBIfam" id="TIGR00231">
    <property type="entry name" value="small_GTP"/>
    <property type="match status" value="1"/>
</dbReference>
<dbReference type="Pfam" id="PF10396">
    <property type="entry name" value="TrmE_N"/>
    <property type="match status" value="1"/>
</dbReference>
<dbReference type="InterPro" id="IPR031168">
    <property type="entry name" value="G_TrmE"/>
</dbReference>
<proteinExistence type="inferred from homology"/>
<evidence type="ECO:0000313" key="10">
    <source>
        <dbReference type="Proteomes" id="UP001075354"/>
    </source>
</evidence>
<dbReference type="InterPro" id="IPR018948">
    <property type="entry name" value="GTP-bd_TrmE_N"/>
</dbReference>
<dbReference type="Proteomes" id="UP001075354">
    <property type="component" value="Chromosome 5"/>
</dbReference>
<protein>
    <recommendedName>
        <fullName evidence="11">tRNA modification GTPase GTPBP3, mitochondrial</fullName>
    </recommendedName>
</protein>
<comment type="subcellular location">
    <subcellularLocation>
        <location evidence="1">Mitochondrion</location>
    </subcellularLocation>
</comment>
<comment type="caution">
    <text evidence="9">The sequence shown here is derived from an EMBL/GenBank/DDBJ whole genome shotgun (WGS) entry which is preliminary data.</text>
</comment>
<evidence type="ECO:0000256" key="5">
    <source>
        <dbReference type="ARBA" id="ARBA00023134"/>
    </source>
</evidence>
<dbReference type="GO" id="GO:0003924">
    <property type="term" value="F:GTPase activity"/>
    <property type="evidence" value="ECO:0007669"/>
    <property type="project" value="InterPro"/>
</dbReference>
<dbReference type="PANTHER" id="PTHR42714:SF2">
    <property type="entry name" value="TRNA MODIFICATION GTPASE GTPBP3, MITOCHONDRIAL"/>
    <property type="match status" value="1"/>
</dbReference>
<dbReference type="SUPFAM" id="SSF52540">
    <property type="entry name" value="P-loop containing nucleoside triphosphate hydrolases"/>
    <property type="match status" value="1"/>
</dbReference>
<dbReference type="SUPFAM" id="SSF103025">
    <property type="entry name" value="Folate-binding domain"/>
    <property type="match status" value="1"/>
</dbReference>
<dbReference type="GO" id="GO:0005739">
    <property type="term" value="C:mitochondrion"/>
    <property type="evidence" value="ECO:0007669"/>
    <property type="project" value="UniProtKB-SubCell"/>
</dbReference>
<keyword evidence="10" id="KW-1185">Reference proteome</keyword>
<dbReference type="CDD" id="cd04164">
    <property type="entry name" value="trmE"/>
    <property type="match status" value="1"/>
</dbReference>
<dbReference type="AlphaFoldDB" id="A0AAV7XQK5"/>
<keyword evidence="3" id="KW-0819">tRNA processing</keyword>
<evidence type="ECO:0000313" key="9">
    <source>
        <dbReference type="EMBL" id="KAJ1528095.1"/>
    </source>
</evidence>
<accession>A0AAV7XQK5</accession>
<organism evidence="9 10">
    <name type="scientific">Megalurothrips usitatus</name>
    <name type="common">bean blossom thrips</name>
    <dbReference type="NCBI Taxonomy" id="439358"/>
    <lineage>
        <taxon>Eukaryota</taxon>
        <taxon>Metazoa</taxon>
        <taxon>Ecdysozoa</taxon>
        <taxon>Arthropoda</taxon>
        <taxon>Hexapoda</taxon>
        <taxon>Insecta</taxon>
        <taxon>Pterygota</taxon>
        <taxon>Neoptera</taxon>
        <taxon>Paraneoptera</taxon>
        <taxon>Thysanoptera</taxon>
        <taxon>Terebrantia</taxon>
        <taxon>Thripoidea</taxon>
        <taxon>Thripidae</taxon>
        <taxon>Megalurothrips</taxon>
    </lineage>
</organism>
<gene>
    <name evidence="9" type="ORF">ONE63_008011</name>
</gene>
<feature type="domain" description="GTP-binding protein TrmE N-terminal" evidence="7">
    <location>
        <begin position="35"/>
        <end position="151"/>
    </location>
</feature>
<feature type="domain" description="MnmE helical" evidence="8">
    <location>
        <begin position="155"/>
        <end position="543"/>
    </location>
</feature>
<dbReference type="InterPro" id="IPR006073">
    <property type="entry name" value="GTP-bd"/>
</dbReference>
<dbReference type="GO" id="GO:0005525">
    <property type="term" value="F:GTP binding"/>
    <property type="evidence" value="ECO:0007669"/>
    <property type="project" value="UniProtKB-KW"/>
</dbReference>
<evidence type="ECO:0000259" key="8">
    <source>
        <dbReference type="Pfam" id="PF12631"/>
    </source>
</evidence>
<dbReference type="CDD" id="cd14858">
    <property type="entry name" value="TrmE_N"/>
    <property type="match status" value="1"/>
</dbReference>
<evidence type="ECO:0000256" key="2">
    <source>
        <dbReference type="ARBA" id="ARBA00011043"/>
    </source>
</evidence>
<evidence type="ECO:0000259" key="6">
    <source>
        <dbReference type="Pfam" id="PF01926"/>
    </source>
</evidence>
<name>A0AAV7XQK5_9NEOP</name>
<dbReference type="Pfam" id="PF12631">
    <property type="entry name" value="MnmE_helical"/>
    <property type="match status" value="1"/>
</dbReference>
<keyword evidence="4" id="KW-0547">Nucleotide-binding</keyword>
<evidence type="ECO:0008006" key="11">
    <source>
        <dbReference type="Google" id="ProtNLM"/>
    </source>
</evidence>
<dbReference type="EMBL" id="JAPTSV010000005">
    <property type="protein sequence ID" value="KAJ1528095.1"/>
    <property type="molecule type" value="Genomic_DNA"/>
</dbReference>
<feature type="domain" description="G" evidence="6">
    <location>
        <begin position="252"/>
        <end position="347"/>
    </location>
</feature>
<dbReference type="InterPro" id="IPR027266">
    <property type="entry name" value="TrmE/GcvT-like"/>
</dbReference>
<dbReference type="Gene3D" id="3.30.1360.120">
    <property type="entry name" value="Probable tRNA modification gtpase trme, domain 1"/>
    <property type="match status" value="1"/>
</dbReference>
<evidence type="ECO:0000259" key="7">
    <source>
        <dbReference type="Pfam" id="PF10396"/>
    </source>
</evidence>
<evidence type="ECO:0000256" key="3">
    <source>
        <dbReference type="ARBA" id="ARBA00022694"/>
    </source>
</evidence>
<dbReference type="Gene3D" id="1.20.120.430">
    <property type="entry name" value="tRNA modification GTPase MnmE domain 2"/>
    <property type="match status" value="1"/>
</dbReference>
<comment type="similarity">
    <text evidence="2">Belongs to the TRAFAC class TrmE-Era-EngA-EngB-Septin-like GTPase superfamily. TrmE GTPase family.</text>
</comment>
<reference evidence="9" key="1">
    <citation type="submission" date="2022-12" db="EMBL/GenBank/DDBJ databases">
        <title>Chromosome-level genome assembly of the bean flower thrips Megalurothrips usitatus.</title>
        <authorList>
            <person name="Ma L."/>
            <person name="Liu Q."/>
            <person name="Li H."/>
            <person name="Cai W."/>
        </authorList>
    </citation>
    <scope>NUCLEOTIDE SEQUENCE</scope>
    <source>
        <strain evidence="9">Cailab_2022a</strain>
    </source>
</reference>
<dbReference type="GO" id="GO:0002098">
    <property type="term" value="P:tRNA wobble uridine modification"/>
    <property type="evidence" value="ECO:0007669"/>
    <property type="project" value="TreeGrafter"/>
</dbReference>
<evidence type="ECO:0000256" key="4">
    <source>
        <dbReference type="ARBA" id="ARBA00022741"/>
    </source>
</evidence>
<dbReference type="Pfam" id="PF01926">
    <property type="entry name" value="MMR_HSR1"/>
    <property type="match status" value="1"/>
</dbReference>
<dbReference type="HAMAP" id="MF_00379">
    <property type="entry name" value="GTPase_MnmE"/>
    <property type="match status" value="1"/>
</dbReference>
<dbReference type="GO" id="GO:0030488">
    <property type="term" value="P:tRNA methylation"/>
    <property type="evidence" value="ECO:0007669"/>
    <property type="project" value="TreeGrafter"/>
</dbReference>
<evidence type="ECO:0000256" key="1">
    <source>
        <dbReference type="ARBA" id="ARBA00004173"/>
    </source>
</evidence>